<accession>A0A8T3BRT3</accession>
<sequence length="76" mass="9050">MKELIMKIISSEYFPGRHLEKNRDSGRMDKQSFNQLHQKCKAHQEPSMILKSEQYIRFSSKLKKKCIKLAGYLIVY</sequence>
<dbReference type="Proteomes" id="UP000829196">
    <property type="component" value="Unassembled WGS sequence"/>
</dbReference>
<comment type="caution">
    <text evidence="1">The sequence shown here is derived from an EMBL/GenBank/DDBJ whole genome shotgun (WGS) entry which is preliminary data.</text>
</comment>
<name>A0A8T3BRT3_DENNO</name>
<dbReference type="AlphaFoldDB" id="A0A8T3BRT3"/>
<evidence type="ECO:0000313" key="1">
    <source>
        <dbReference type="EMBL" id="KAI0519952.1"/>
    </source>
</evidence>
<dbReference type="EMBL" id="JAGYWB010000006">
    <property type="protein sequence ID" value="KAI0519952.1"/>
    <property type="molecule type" value="Genomic_DNA"/>
</dbReference>
<gene>
    <name evidence="1" type="ORF">KFK09_007415</name>
</gene>
<keyword evidence="2" id="KW-1185">Reference proteome</keyword>
<evidence type="ECO:0000313" key="2">
    <source>
        <dbReference type="Proteomes" id="UP000829196"/>
    </source>
</evidence>
<protein>
    <submittedName>
        <fullName evidence="1">Uncharacterized protein</fullName>
    </submittedName>
</protein>
<reference evidence="1" key="1">
    <citation type="journal article" date="2022" name="Front. Genet.">
        <title>Chromosome-Scale Assembly of the Dendrobium nobile Genome Provides Insights Into the Molecular Mechanism of the Biosynthesis of the Medicinal Active Ingredient of Dendrobium.</title>
        <authorList>
            <person name="Xu Q."/>
            <person name="Niu S.-C."/>
            <person name="Li K.-L."/>
            <person name="Zheng P.-J."/>
            <person name="Zhang X.-J."/>
            <person name="Jia Y."/>
            <person name="Liu Y."/>
            <person name="Niu Y.-X."/>
            <person name="Yu L.-H."/>
            <person name="Chen D.-F."/>
            <person name="Zhang G.-Q."/>
        </authorList>
    </citation>
    <scope>NUCLEOTIDE SEQUENCE</scope>
    <source>
        <tissue evidence="1">Leaf</tissue>
    </source>
</reference>
<organism evidence="1 2">
    <name type="scientific">Dendrobium nobile</name>
    <name type="common">Orchid</name>
    <dbReference type="NCBI Taxonomy" id="94219"/>
    <lineage>
        <taxon>Eukaryota</taxon>
        <taxon>Viridiplantae</taxon>
        <taxon>Streptophyta</taxon>
        <taxon>Embryophyta</taxon>
        <taxon>Tracheophyta</taxon>
        <taxon>Spermatophyta</taxon>
        <taxon>Magnoliopsida</taxon>
        <taxon>Liliopsida</taxon>
        <taxon>Asparagales</taxon>
        <taxon>Orchidaceae</taxon>
        <taxon>Epidendroideae</taxon>
        <taxon>Malaxideae</taxon>
        <taxon>Dendrobiinae</taxon>
        <taxon>Dendrobium</taxon>
    </lineage>
</organism>
<proteinExistence type="predicted"/>
<dbReference type="SMR" id="A0A8T3BRT3"/>